<proteinExistence type="predicted"/>
<evidence type="ECO:0000313" key="2">
    <source>
        <dbReference type="Proteomes" id="UP000005638"/>
    </source>
</evidence>
<sequence>MSSVISKNLQNYLKTIETESKEVLIDGYFHVDYVIDAFKKGEENGGQKALEDLKNKFTRASTQMFLYGIDLIRRLEEAGFSSEDFYVNPFAFKFLVVTNLQNTFNEDFIETFFKISFELQNKFKEEFGINAQYFFVQSDNLNASELKVDGFLKVSNE</sequence>
<dbReference type="RefSeq" id="WP_014166404.1">
    <property type="nucleotide sequence ID" value="NC_016510.2"/>
</dbReference>
<dbReference type="Proteomes" id="UP000005638">
    <property type="component" value="Chromosome"/>
</dbReference>
<dbReference type="EMBL" id="CP003222">
    <property type="protein sequence ID" value="AEW87139.1"/>
    <property type="molecule type" value="Genomic_DNA"/>
</dbReference>
<gene>
    <name evidence="1" type="ordered locus">FCOL_11690</name>
</gene>
<keyword evidence="2" id="KW-1185">Reference proteome</keyword>
<name>G8X825_FLACA</name>
<dbReference type="STRING" id="1041826.FCOL_11690"/>
<dbReference type="GeneID" id="60758101"/>
<organism evidence="1 2">
    <name type="scientific">Flavobacterium columnare (strain ATCC 49512 / CIP 103533 / TG 44/87)</name>
    <dbReference type="NCBI Taxonomy" id="1041826"/>
    <lineage>
        <taxon>Bacteria</taxon>
        <taxon>Pseudomonadati</taxon>
        <taxon>Bacteroidota</taxon>
        <taxon>Flavobacteriia</taxon>
        <taxon>Flavobacteriales</taxon>
        <taxon>Flavobacteriaceae</taxon>
        <taxon>Flavobacterium</taxon>
    </lineage>
</organism>
<protein>
    <submittedName>
        <fullName evidence="1">Uncharacterized protein</fullName>
    </submittedName>
</protein>
<reference evidence="1 2" key="1">
    <citation type="journal article" date="2012" name="J. Bacteriol.">
        <title>Genome Sequence of the Fish Pathogen Flavobacterium columnare ATCC 49512.</title>
        <authorList>
            <person name="Tekedar H.C."/>
            <person name="Karsi A."/>
            <person name="Gillaspy A.F."/>
            <person name="Dyer D.W."/>
            <person name="Benton N.R."/>
            <person name="Zaitshik J."/>
            <person name="Vamenta S."/>
            <person name="Banes M.M."/>
            <person name="Gulsoy N."/>
            <person name="Aboko-Cole M."/>
            <person name="Waldbieser G.C."/>
            <person name="Lawrence M.L."/>
        </authorList>
    </citation>
    <scope>NUCLEOTIDE SEQUENCE [LARGE SCALE GENOMIC DNA]</scope>
    <source>
        <strain evidence="2">ATCC 49512 / CIP 103533 / TG 44/87</strain>
    </source>
</reference>
<dbReference type="HOGENOM" id="CLU_1693586_0_0_10"/>
<accession>G8X825</accession>
<dbReference type="AlphaFoldDB" id="G8X825"/>
<evidence type="ECO:0000313" key="1">
    <source>
        <dbReference type="EMBL" id="AEW87139.1"/>
    </source>
</evidence>
<dbReference type="KEGG" id="fco:FCOL_11690"/>